<dbReference type="InterPro" id="IPR036390">
    <property type="entry name" value="WH_DNA-bd_sf"/>
</dbReference>
<dbReference type="PANTHER" id="PTHR30154">
    <property type="entry name" value="LEUCINE-RESPONSIVE REGULATORY PROTEIN"/>
    <property type="match status" value="1"/>
</dbReference>
<dbReference type="EMBL" id="JBHRTB010000010">
    <property type="protein sequence ID" value="MFC3142806.1"/>
    <property type="molecule type" value="Genomic_DNA"/>
</dbReference>
<dbReference type="InterPro" id="IPR011991">
    <property type="entry name" value="ArsR-like_HTH"/>
</dbReference>
<dbReference type="PRINTS" id="PR00033">
    <property type="entry name" value="HTHASNC"/>
</dbReference>
<dbReference type="InterPro" id="IPR000485">
    <property type="entry name" value="AsnC-type_HTH_dom"/>
</dbReference>
<dbReference type="Pfam" id="PF01037">
    <property type="entry name" value="AsnC_trans_reg"/>
    <property type="match status" value="1"/>
</dbReference>
<dbReference type="InterPro" id="IPR019888">
    <property type="entry name" value="Tscrpt_reg_AsnC-like"/>
</dbReference>
<dbReference type="SUPFAM" id="SSF46785">
    <property type="entry name" value="Winged helix' DNA-binding domain"/>
    <property type="match status" value="1"/>
</dbReference>
<dbReference type="Gene3D" id="1.10.10.10">
    <property type="entry name" value="Winged helix-like DNA-binding domain superfamily/Winged helix DNA-binding domain"/>
    <property type="match status" value="1"/>
</dbReference>
<evidence type="ECO:0000313" key="6">
    <source>
        <dbReference type="Proteomes" id="UP001595632"/>
    </source>
</evidence>
<organism evidence="5 6">
    <name type="scientific">Psychromarinibacter halotolerans</name>
    <dbReference type="NCBI Taxonomy" id="1775175"/>
    <lineage>
        <taxon>Bacteria</taxon>
        <taxon>Pseudomonadati</taxon>
        <taxon>Pseudomonadota</taxon>
        <taxon>Alphaproteobacteria</taxon>
        <taxon>Rhodobacterales</taxon>
        <taxon>Paracoccaceae</taxon>
        <taxon>Psychromarinibacter</taxon>
    </lineage>
</organism>
<dbReference type="CDD" id="cd00090">
    <property type="entry name" value="HTH_ARSR"/>
    <property type="match status" value="1"/>
</dbReference>
<dbReference type="SMART" id="SM00344">
    <property type="entry name" value="HTH_ASNC"/>
    <property type="match status" value="1"/>
</dbReference>
<dbReference type="Gene3D" id="3.30.70.920">
    <property type="match status" value="1"/>
</dbReference>
<dbReference type="Pfam" id="PF13412">
    <property type="entry name" value="HTH_24"/>
    <property type="match status" value="1"/>
</dbReference>
<keyword evidence="6" id="KW-1185">Reference proteome</keyword>
<dbReference type="RefSeq" id="WP_275633589.1">
    <property type="nucleotide sequence ID" value="NZ_JARGYD010000005.1"/>
</dbReference>
<sequence length="170" mass="19403">MKPGPRRITVGTVVLDDIDIRMLIALQDDGRITKSQLADRVNLSNSACFERMRRLEGTGVIESYHARINVLKLGDPQLIQTHLNLSSHRSGDFQKFERWVLDEEMIVECYALGGGIDYTITVCALRIADYQELIDKMLDADLGVERYYTYIVTKKVKQNEVRIENLVNAV</sequence>
<dbReference type="InterPro" id="IPR019887">
    <property type="entry name" value="Tscrpt_reg_AsnC/Lrp_C"/>
</dbReference>
<comment type="caution">
    <text evidence="5">The sequence shown here is derived from an EMBL/GenBank/DDBJ whole genome shotgun (WGS) entry which is preliminary data.</text>
</comment>
<feature type="domain" description="HTH asnC-type" evidence="4">
    <location>
        <begin position="15"/>
        <end position="76"/>
    </location>
</feature>
<keyword evidence="3" id="KW-0804">Transcription</keyword>
<reference evidence="6" key="1">
    <citation type="journal article" date="2019" name="Int. J. Syst. Evol. Microbiol.">
        <title>The Global Catalogue of Microorganisms (GCM) 10K type strain sequencing project: providing services to taxonomists for standard genome sequencing and annotation.</title>
        <authorList>
            <consortium name="The Broad Institute Genomics Platform"/>
            <consortium name="The Broad Institute Genome Sequencing Center for Infectious Disease"/>
            <person name="Wu L."/>
            <person name="Ma J."/>
        </authorList>
    </citation>
    <scope>NUCLEOTIDE SEQUENCE [LARGE SCALE GENOMIC DNA]</scope>
    <source>
        <strain evidence="6">KCTC 52366</strain>
    </source>
</reference>
<dbReference type="SUPFAM" id="SSF54909">
    <property type="entry name" value="Dimeric alpha+beta barrel"/>
    <property type="match status" value="1"/>
</dbReference>
<accession>A0ABV7GR78</accession>
<proteinExistence type="predicted"/>
<evidence type="ECO:0000256" key="2">
    <source>
        <dbReference type="ARBA" id="ARBA00023125"/>
    </source>
</evidence>
<dbReference type="InterPro" id="IPR011008">
    <property type="entry name" value="Dimeric_a/b-barrel"/>
</dbReference>
<name>A0ABV7GR78_9RHOB</name>
<dbReference type="PROSITE" id="PS50956">
    <property type="entry name" value="HTH_ASNC_2"/>
    <property type="match status" value="1"/>
</dbReference>
<evidence type="ECO:0000313" key="5">
    <source>
        <dbReference type="EMBL" id="MFC3142806.1"/>
    </source>
</evidence>
<keyword evidence="2" id="KW-0238">DNA-binding</keyword>
<dbReference type="InterPro" id="IPR036388">
    <property type="entry name" value="WH-like_DNA-bd_sf"/>
</dbReference>
<gene>
    <name evidence="5" type="ORF">ACFOGP_08800</name>
</gene>
<dbReference type="Proteomes" id="UP001595632">
    <property type="component" value="Unassembled WGS sequence"/>
</dbReference>
<protein>
    <submittedName>
        <fullName evidence="5">Lrp/AsnC family transcriptional regulator</fullName>
    </submittedName>
</protein>
<evidence type="ECO:0000256" key="3">
    <source>
        <dbReference type="ARBA" id="ARBA00023163"/>
    </source>
</evidence>
<keyword evidence="1" id="KW-0805">Transcription regulation</keyword>
<evidence type="ECO:0000259" key="4">
    <source>
        <dbReference type="PROSITE" id="PS50956"/>
    </source>
</evidence>
<dbReference type="PANTHER" id="PTHR30154:SF34">
    <property type="entry name" value="TRANSCRIPTIONAL REGULATOR AZLB"/>
    <property type="match status" value="1"/>
</dbReference>
<evidence type="ECO:0000256" key="1">
    <source>
        <dbReference type="ARBA" id="ARBA00023015"/>
    </source>
</evidence>